<keyword evidence="5 8" id="KW-0238">DNA-binding</keyword>
<evidence type="ECO:0000256" key="2">
    <source>
        <dbReference type="ARBA" id="ARBA00008263"/>
    </source>
</evidence>
<proteinExistence type="inferred from homology"/>
<dbReference type="InterPro" id="IPR002205">
    <property type="entry name" value="Topo_IIA_dom_A"/>
</dbReference>
<evidence type="ECO:0000256" key="8">
    <source>
        <dbReference type="PROSITE-ProRule" id="PRU01384"/>
    </source>
</evidence>
<dbReference type="PANTHER" id="PTHR43493">
    <property type="entry name" value="DNA GYRASE/TOPOISOMERASE SUBUNIT A"/>
    <property type="match status" value="1"/>
</dbReference>
<evidence type="ECO:0000259" key="10">
    <source>
        <dbReference type="PROSITE" id="PS52040"/>
    </source>
</evidence>
<dbReference type="FunFam" id="1.10.268.10:FF:000001">
    <property type="entry name" value="DNA gyrase subunit A"/>
    <property type="match status" value="1"/>
</dbReference>
<dbReference type="CDD" id="cd00187">
    <property type="entry name" value="TOP4c"/>
    <property type="match status" value="1"/>
</dbReference>
<dbReference type="Gene3D" id="1.10.268.10">
    <property type="entry name" value="Topoisomerase, domain 3"/>
    <property type="match status" value="1"/>
</dbReference>
<dbReference type="EC" id="5.6.2.2" evidence="3"/>
<keyword evidence="6 8" id="KW-0413">Isomerase</keyword>
<comment type="catalytic activity">
    <reaction evidence="1 8">
        <text>ATP-dependent breakage, passage and rejoining of double-stranded DNA.</text>
        <dbReference type="EC" id="5.6.2.2"/>
    </reaction>
</comment>
<feature type="compositionally biased region" description="Low complexity" evidence="9">
    <location>
        <begin position="68"/>
        <end position="78"/>
    </location>
</feature>
<dbReference type="Gene3D" id="3.30.1360.40">
    <property type="match status" value="1"/>
</dbReference>
<dbReference type="PANTHER" id="PTHR43493:SF5">
    <property type="entry name" value="DNA GYRASE SUBUNIT A, CHLOROPLASTIC_MITOCHONDRIAL"/>
    <property type="match status" value="1"/>
</dbReference>
<sequence>MINTNQRHERRRRLPFLTNSMLTVLCWGAIGARDALGFTSQQRGNRRPSPPPPPRQSSNDDVGSYDTSSASSSESSFVSESEIASRANALLADASASGGNSVIDLPDEVSSSFMQYALSIILGRALPDARDGLKPVHRRILYAMNGLGLSPSSSYRKCARVVGEVLGKYHPHGDTAVYDALVRLAQVFSTNMPLVDGHGNFGSIDADPAAAMRYTECRLTRMAAETLLDDINMDTVEFLPNFDGNEYEPSVLPAKVPMLLLNGAAGIAVGMATNVPPHNLIELMNACVALTKGRNDAGMEVTDAMLMQIIPGPDFPTEACIIGKSGARKLYTTGNGGIVMRAVMHLEQVAVGRKGLKRNAIIVTELPYQVNKAALLERIAALVNEKKLDGIADLRDESDRDGIRMVIELKRDAVAAVVQNNLLKKTPLQTTFSGNFLALFGSGTVPQRFTLREALDCFLDFRFQTIRKKCVFQLDKVENRAHIVEGLLIALDYTDEVIDIVRKAPDQSSAREALMNEKNPRFCLSSAQADAVLKLQLGQLTRLNGDKLTDEKNTLAESQANLRNLLTSDSAVREVMVEEFEAIKSKFGTPRRTKMLPDEEEKEEIDLVQNERSVIVVTRGGYIKRMPLKTFESQNRGTRGKSGTSNTKSDDNEIAHCFTCNDHDTVLMTTQTGIAYGLRAYQVPEGGRTAKGAPIPSVLPIKADDIITSVLPVSQFSKDEFIVLTTEFGWIKKTPLAAFEKLSSRGLIIASLDDGDRLNWCEKCTDEDDILVGSTRGQATRFQASSLRPTARTSRGVKSMTLKKGDTIADMNILKGNGDECLLVVTKEGYGKRVRTDEFRSTARGGSGVMAIKFKAGRINDRVSTMRVVNEDDEILLITSQGVIVRQQVKDISCQGRAATGVLVQKVDVRAGDSISTVSIVPKEDVVDDGSHVPDMEQLV</sequence>
<evidence type="ECO:0000256" key="5">
    <source>
        <dbReference type="ARBA" id="ARBA00023125"/>
    </source>
</evidence>
<comment type="subunit">
    <text evidence="7">Heterotetramer composed of ParC and ParE.</text>
</comment>
<dbReference type="FunFam" id="3.30.1360.40:FF:000002">
    <property type="entry name" value="DNA gyrase subunit A"/>
    <property type="match status" value="1"/>
</dbReference>
<comment type="caution">
    <text evidence="11">The sequence shown here is derived from an EMBL/GenBank/DDBJ whole genome shotgun (WGS) entry which is preliminary data.</text>
</comment>
<dbReference type="InterPro" id="IPR013758">
    <property type="entry name" value="Topo_IIA_A/C_ab"/>
</dbReference>
<dbReference type="PROSITE" id="PS52040">
    <property type="entry name" value="TOPO_IIA"/>
    <property type="match status" value="1"/>
</dbReference>
<keyword evidence="4 8" id="KW-0799">Topoisomerase</keyword>
<dbReference type="SUPFAM" id="SSF56719">
    <property type="entry name" value="Type II DNA topoisomerase"/>
    <property type="match status" value="1"/>
</dbReference>
<dbReference type="EMBL" id="JALLAZ020001847">
    <property type="protein sequence ID" value="KAL3761663.1"/>
    <property type="molecule type" value="Genomic_DNA"/>
</dbReference>
<dbReference type="InterPro" id="IPR006691">
    <property type="entry name" value="GyrA/parC_rep"/>
</dbReference>
<dbReference type="Proteomes" id="UP001530315">
    <property type="component" value="Unassembled WGS sequence"/>
</dbReference>
<comment type="similarity">
    <text evidence="2">Belongs to the type II topoisomerase GyrA/ParC subunit family.</text>
</comment>
<evidence type="ECO:0000313" key="11">
    <source>
        <dbReference type="EMBL" id="KAL3761663.1"/>
    </source>
</evidence>
<feature type="region of interest" description="Disordered" evidence="9">
    <location>
        <begin position="39"/>
        <end position="78"/>
    </location>
</feature>
<name>A0ABD3MFK4_9STRA</name>
<protein>
    <recommendedName>
        <fullName evidence="3">DNA topoisomerase (ATP-hydrolyzing)</fullName>
        <ecNumber evidence="3">5.6.2.2</ecNumber>
    </recommendedName>
</protein>
<dbReference type="InterPro" id="IPR013760">
    <property type="entry name" value="Topo_IIA-like_dom_sf"/>
</dbReference>
<dbReference type="NCBIfam" id="NF004044">
    <property type="entry name" value="PRK05561.1"/>
    <property type="match status" value="1"/>
</dbReference>
<evidence type="ECO:0000256" key="1">
    <source>
        <dbReference type="ARBA" id="ARBA00000185"/>
    </source>
</evidence>
<dbReference type="InterPro" id="IPR050220">
    <property type="entry name" value="Type_II_DNA_Topoisomerases"/>
</dbReference>
<accession>A0ABD3MFK4</accession>
<dbReference type="InterPro" id="IPR035516">
    <property type="entry name" value="Gyrase/topoIV_suA_C"/>
</dbReference>
<dbReference type="SUPFAM" id="SSF101904">
    <property type="entry name" value="GyrA/ParC C-terminal domain-like"/>
    <property type="match status" value="1"/>
</dbReference>
<evidence type="ECO:0000256" key="7">
    <source>
        <dbReference type="ARBA" id="ARBA00063644"/>
    </source>
</evidence>
<dbReference type="InterPro" id="IPR013757">
    <property type="entry name" value="Topo_IIA_A_a_sf"/>
</dbReference>
<evidence type="ECO:0000313" key="12">
    <source>
        <dbReference type="Proteomes" id="UP001530315"/>
    </source>
</evidence>
<feature type="domain" description="Topo IIA-type catalytic" evidence="10">
    <location>
        <begin position="126"/>
        <end position="607"/>
    </location>
</feature>
<reference evidence="11 12" key="1">
    <citation type="submission" date="2024-10" db="EMBL/GenBank/DDBJ databases">
        <title>Updated reference genomes for cyclostephanoid diatoms.</title>
        <authorList>
            <person name="Roberts W.R."/>
            <person name="Alverson A.J."/>
        </authorList>
    </citation>
    <scope>NUCLEOTIDE SEQUENCE [LARGE SCALE GENOMIC DNA]</scope>
    <source>
        <strain evidence="11 12">AJA276-08</strain>
    </source>
</reference>
<organism evidence="11 12">
    <name type="scientific">Stephanodiscus triporus</name>
    <dbReference type="NCBI Taxonomy" id="2934178"/>
    <lineage>
        <taxon>Eukaryota</taxon>
        <taxon>Sar</taxon>
        <taxon>Stramenopiles</taxon>
        <taxon>Ochrophyta</taxon>
        <taxon>Bacillariophyta</taxon>
        <taxon>Coscinodiscophyceae</taxon>
        <taxon>Thalassiosirophycidae</taxon>
        <taxon>Stephanodiscales</taxon>
        <taxon>Stephanodiscaceae</taxon>
        <taxon>Stephanodiscus</taxon>
    </lineage>
</organism>
<evidence type="ECO:0000256" key="6">
    <source>
        <dbReference type="ARBA" id="ARBA00023235"/>
    </source>
</evidence>
<feature type="active site" description="O-(5'-phospho-DNA)-tyrosine intermediate" evidence="8">
    <location>
        <position position="214"/>
    </location>
</feature>
<evidence type="ECO:0000256" key="4">
    <source>
        <dbReference type="ARBA" id="ARBA00023029"/>
    </source>
</evidence>
<dbReference type="AlphaFoldDB" id="A0ABD3MFK4"/>
<keyword evidence="12" id="KW-1185">Reference proteome</keyword>
<gene>
    <name evidence="11" type="ORF">ACHAW5_002643</name>
</gene>
<dbReference type="FunFam" id="2.120.10.90:FF:000005">
    <property type="entry name" value="DNA topoisomerase 4 subunit A"/>
    <property type="match status" value="1"/>
</dbReference>
<dbReference type="NCBIfam" id="TIGR01063">
    <property type="entry name" value="gyrA"/>
    <property type="match status" value="1"/>
</dbReference>
<dbReference type="Gene3D" id="2.120.10.90">
    <property type="entry name" value="DNA gyrase/topoisomerase IV, subunit A, C-terminal"/>
    <property type="match status" value="1"/>
</dbReference>
<dbReference type="Pfam" id="PF00521">
    <property type="entry name" value="DNA_topoisoIV"/>
    <property type="match status" value="1"/>
</dbReference>
<dbReference type="GO" id="GO:0006265">
    <property type="term" value="P:DNA topological change"/>
    <property type="evidence" value="ECO:0007669"/>
    <property type="project" value="UniProtKB-UniRule"/>
</dbReference>
<dbReference type="GO" id="GO:0003918">
    <property type="term" value="F:DNA topoisomerase type II (double strand cut, ATP-hydrolyzing) activity"/>
    <property type="evidence" value="ECO:0007669"/>
    <property type="project" value="UniProtKB-EC"/>
</dbReference>
<dbReference type="NCBIfam" id="NF004043">
    <property type="entry name" value="PRK05560.1"/>
    <property type="match status" value="1"/>
</dbReference>
<dbReference type="GO" id="GO:0003677">
    <property type="term" value="F:DNA binding"/>
    <property type="evidence" value="ECO:0007669"/>
    <property type="project" value="UniProtKB-UniRule"/>
</dbReference>
<evidence type="ECO:0000256" key="9">
    <source>
        <dbReference type="SAM" id="MobiDB-lite"/>
    </source>
</evidence>
<evidence type="ECO:0000256" key="3">
    <source>
        <dbReference type="ARBA" id="ARBA00012895"/>
    </source>
</evidence>
<dbReference type="SMART" id="SM00434">
    <property type="entry name" value="TOP4c"/>
    <property type="match status" value="1"/>
</dbReference>
<dbReference type="Pfam" id="PF03989">
    <property type="entry name" value="DNA_gyraseA_C"/>
    <property type="match status" value="6"/>
</dbReference>
<dbReference type="Gene3D" id="3.90.199.10">
    <property type="entry name" value="Topoisomerase II, domain 5"/>
    <property type="match status" value="1"/>
</dbReference>